<dbReference type="Gene3D" id="1.20.1410.10">
    <property type="entry name" value="I/LWEQ domain"/>
    <property type="match status" value="1"/>
</dbReference>
<dbReference type="GeneID" id="54406072"/>
<feature type="domain" description="ENTH" evidence="7">
    <location>
        <begin position="9"/>
        <end position="139"/>
    </location>
</feature>
<feature type="compositionally biased region" description="Pro residues" evidence="6">
    <location>
        <begin position="292"/>
        <end position="303"/>
    </location>
</feature>
<evidence type="ECO:0000256" key="6">
    <source>
        <dbReference type="SAM" id="MobiDB-lite"/>
    </source>
</evidence>
<dbReference type="InterPro" id="IPR030224">
    <property type="entry name" value="Sla2_fam"/>
</dbReference>
<dbReference type="GO" id="GO:0030479">
    <property type="term" value="C:actin cortical patch"/>
    <property type="evidence" value="ECO:0007669"/>
    <property type="project" value="TreeGrafter"/>
</dbReference>
<dbReference type="SMART" id="SM00273">
    <property type="entry name" value="ENTH"/>
    <property type="match status" value="1"/>
</dbReference>
<dbReference type="InterPro" id="IPR008942">
    <property type="entry name" value="ENTH_VHS"/>
</dbReference>
<keyword evidence="10" id="KW-1185">Reference proteome</keyword>
<dbReference type="PANTHER" id="PTHR10407">
    <property type="entry name" value="HUNTINGTIN INTERACTING PROTEIN 1"/>
    <property type="match status" value="1"/>
</dbReference>
<dbReference type="GO" id="GO:0030136">
    <property type="term" value="C:clathrin-coated vesicle"/>
    <property type="evidence" value="ECO:0007669"/>
    <property type="project" value="TreeGrafter"/>
</dbReference>
<dbReference type="SUPFAM" id="SSF48464">
    <property type="entry name" value="ENTH/VHS domain"/>
    <property type="match status" value="1"/>
</dbReference>
<evidence type="ECO:0000256" key="4">
    <source>
        <dbReference type="ARBA" id="ARBA00023203"/>
    </source>
</evidence>
<feature type="region of interest" description="Disordered" evidence="6">
    <location>
        <begin position="266"/>
        <end position="354"/>
    </location>
</feature>
<evidence type="ECO:0000259" key="8">
    <source>
        <dbReference type="PROSITE" id="PS50945"/>
    </source>
</evidence>
<feature type="compositionally biased region" description="Low complexity" evidence="6">
    <location>
        <begin position="329"/>
        <end position="349"/>
    </location>
</feature>
<reference evidence="9" key="1">
    <citation type="journal article" date="2020" name="Stud. Mycol.">
        <title>101 Dothideomycetes genomes: a test case for predicting lifestyles and emergence of pathogens.</title>
        <authorList>
            <person name="Haridas S."/>
            <person name="Albert R."/>
            <person name="Binder M."/>
            <person name="Bloem J."/>
            <person name="Labutti K."/>
            <person name="Salamov A."/>
            <person name="Andreopoulos B."/>
            <person name="Baker S."/>
            <person name="Barry K."/>
            <person name="Bills G."/>
            <person name="Bluhm B."/>
            <person name="Cannon C."/>
            <person name="Castanera R."/>
            <person name="Culley D."/>
            <person name="Daum C."/>
            <person name="Ezra D."/>
            <person name="Gonzalez J."/>
            <person name="Henrissat B."/>
            <person name="Kuo A."/>
            <person name="Liang C."/>
            <person name="Lipzen A."/>
            <person name="Lutzoni F."/>
            <person name="Magnuson J."/>
            <person name="Mondo S."/>
            <person name="Nolan M."/>
            <person name="Ohm R."/>
            <person name="Pangilinan J."/>
            <person name="Park H.-J."/>
            <person name="Ramirez L."/>
            <person name="Alfaro M."/>
            <person name="Sun H."/>
            <person name="Tritt A."/>
            <person name="Yoshinaga Y."/>
            <person name="Zwiers L.-H."/>
            <person name="Turgeon B."/>
            <person name="Goodwin S."/>
            <person name="Spatafora J."/>
            <person name="Crous P."/>
            <person name="Grigoriev I."/>
        </authorList>
    </citation>
    <scope>NUCLEOTIDE SEQUENCE</scope>
    <source>
        <strain evidence="9">CBS 119687</strain>
    </source>
</reference>
<feature type="coiled-coil region" evidence="5">
    <location>
        <begin position="480"/>
        <end position="582"/>
    </location>
</feature>
<evidence type="ECO:0000256" key="2">
    <source>
        <dbReference type="ARBA" id="ARBA00010135"/>
    </source>
</evidence>
<name>A0A6A6AMH7_9PLEO</name>
<dbReference type="PANTHER" id="PTHR10407:SF15">
    <property type="entry name" value="HUNTINGTIN INTERACTING PROTEIN 1"/>
    <property type="match status" value="1"/>
</dbReference>
<dbReference type="PROSITE" id="PS50945">
    <property type="entry name" value="I_LWEQ"/>
    <property type="match status" value="1"/>
</dbReference>
<proteinExistence type="inferred from homology"/>
<evidence type="ECO:0000256" key="3">
    <source>
        <dbReference type="ARBA" id="ARBA00022490"/>
    </source>
</evidence>
<dbReference type="InterPro" id="IPR002558">
    <property type="entry name" value="ILWEQ_dom"/>
</dbReference>
<evidence type="ECO:0000256" key="5">
    <source>
        <dbReference type="SAM" id="Coils"/>
    </source>
</evidence>
<comment type="similarity">
    <text evidence="2">Belongs to the SLA2 family.</text>
</comment>
<feature type="domain" description="I/LWEQ" evidence="8">
    <location>
        <begin position="810"/>
        <end position="1053"/>
    </location>
</feature>
<dbReference type="GO" id="GO:0032051">
    <property type="term" value="F:clathrin light chain binding"/>
    <property type="evidence" value="ECO:0007669"/>
    <property type="project" value="TreeGrafter"/>
</dbReference>
<dbReference type="EMBL" id="ML977501">
    <property type="protein sequence ID" value="KAF2132338.1"/>
    <property type="molecule type" value="Genomic_DNA"/>
</dbReference>
<dbReference type="Gene3D" id="1.25.40.90">
    <property type="match status" value="1"/>
</dbReference>
<dbReference type="GO" id="GO:0043325">
    <property type="term" value="F:phosphatidylinositol-3,4-bisphosphate binding"/>
    <property type="evidence" value="ECO:0007669"/>
    <property type="project" value="TreeGrafter"/>
</dbReference>
<dbReference type="InterPro" id="IPR013809">
    <property type="entry name" value="ENTH"/>
</dbReference>
<dbReference type="GO" id="GO:0007015">
    <property type="term" value="P:actin filament organization"/>
    <property type="evidence" value="ECO:0007669"/>
    <property type="project" value="TreeGrafter"/>
</dbReference>
<evidence type="ECO:0000256" key="1">
    <source>
        <dbReference type="ARBA" id="ARBA00004496"/>
    </source>
</evidence>
<keyword evidence="5" id="KW-0175">Coiled coil</keyword>
<dbReference type="FunFam" id="1.25.40.90:FF:000021">
    <property type="entry name" value="Cytoskeleton assembly control protein Sla2"/>
    <property type="match status" value="1"/>
</dbReference>
<dbReference type="OrthoDB" id="10262320at2759"/>
<dbReference type="InterPro" id="IPR035964">
    <property type="entry name" value="I/LWEQ_dom_sf"/>
</dbReference>
<dbReference type="RefSeq" id="XP_033526725.1">
    <property type="nucleotide sequence ID" value="XM_033665640.1"/>
</dbReference>
<dbReference type="GO" id="GO:0051015">
    <property type="term" value="F:actin filament binding"/>
    <property type="evidence" value="ECO:0007669"/>
    <property type="project" value="TreeGrafter"/>
</dbReference>
<dbReference type="Pfam" id="PF01608">
    <property type="entry name" value="I_LWEQ"/>
    <property type="match status" value="1"/>
</dbReference>
<dbReference type="Proteomes" id="UP000799771">
    <property type="component" value="Unassembled WGS sequence"/>
</dbReference>
<evidence type="ECO:0000313" key="9">
    <source>
        <dbReference type="EMBL" id="KAF2132338.1"/>
    </source>
</evidence>
<comment type="subcellular location">
    <subcellularLocation>
        <location evidence="1">Cytoplasm</location>
    </subcellularLocation>
</comment>
<dbReference type="PROSITE" id="PS50942">
    <property type="entry name" value="ENTH"/>
    <property type="match status" value="1"/>
</dbReference>
<keyword evidence="4" id="KW-0009">Actin-binding</keyword>
<dbReference type="GO" id="GO:0048268">
    <property type="term" value="P:clathrin coat assembly"/>
    <property type="evidence" value="ECO:0007669"/>
    <property type="project" value="TreeGrafter"/>
</dbReference>
<dbReference type="CDD" id="cd17007">
    <property type="entry name" value="ANTH_N_Sla2p"/>
    <property type="match status" value="1"/>
</dbReference>
<gene>
    <name evidence="9" type="ORF">P153DRAFT_335152</name>
</gene>
<feature type="compositionally biased region" description="Basic and acidic residues" evidence="6">
    <location>
        <begin position="311"/>
        <end position="328"/>
    </location>
</feature>
<organism evidence="9 10">
    <name type="scientific">Dothidotthia symphoricarpi CBS 119687</name>
    <dbReference type="NCBI Taxonomy" id="1392245"/>
    <lineage>
        <taxon>Eukaryota</taxon>
        <taxon>Fungi</taxon>
        <taxon>Dikarya</taxon>
        <taxon>Ascomycota</taxon>
        <taxon>Pezizomycotina</taxon>
        <taxon>Dothideomycetes</taxon>
        <taxon>Pleosporomycetidae</taxon>
        <taxon>Pleosporales</taxon>
        <taxon>Dothidotthiaceae</taxon>
        <taxon>Dothidotthia</taxon>
    </lineage>
</organism>
<sequence>MSSSSRNVNMGKQETELAINIRKATSIDETAPKRKHVRACIVYTWDHKSSNSFWQGMKVQPILQDEVQTFKALITCHKVLQEGHPIVLREAQSNTSWLESLSRGSTGGDGSRGYGPLISEYIYYLLAKLAFHRQHPEFNGTFEYEEYISLKSINDPNEGYETISDLMTLQDQIDAFQKLIFSHFRGGNNNECRISALTPLVQESYGIYKFITSMLRAMHTALGDDEALSPLRGRYDAQHYRLVKFYYECSNLRYLTSLITVPKLPQDPPNLLSDDESAPALPARPRNEQPTEPTPQPPAPAIDPEPINEFWKNDQKRQQEEYEAEQRRLQQQWEDSQRQQQQAAMQAQMDFEEQQRLQAEQARLAQDQLMRDQYQQQTQGRLAELERENLNARAQYERDQLMLQQYDQRMKALEGEINHMNQNFQQQMGSRDDQIRALQEQLNTWRSKYESLAKLYSQLRHEHLQLLQKFKQVQLKANSAQEAIDARDRLQRELKTKNLELADMIRERDRALMEKDRSTGGQREEVEKLKRELRAALDRADNMERGKGSELSSMLSRHNREIADLEEALRNKTRALDDMQMKYREGDSDLERQLRDKEEELDIFRAGMDQTLLELNDLKLNANANDNVLDGHLDTLIQDSLQKINELIDSVLQSGVQRVDDALYELDSSMQAGNQNATGPFVLSQIEKASTCTMEFSTAYNNFIADGPNAKHSEVINAVNAFAGSIVDVLVNTKGLTRFASDENKADQLINGARASATSTIRFFRNVQSVRTYDLDAEQKINVVINNSTEVVRNLQSLSKLADAFAPKSKITNASGDLGDLVDGELTKAANAIDAAAERLSKLMNKPRDQYSTYELKIHDIILEAAIAVTNAVAQLIKAATASQQEIVREGRGSMSKTQFYKKHNRWTEGLISAAKAVATSTNMLIETADGVISGRNSPEQLIVASNDVAASTAQLVAASRVKASFMSKTQDKLEGASKAVTSACRTLVRQVQEIIAQKNKDEGDVVDYTKLSDHEFKVRQMEQQVEILQLENSLSQARSRLGEMRKLSYLEE</sequence>
<dbReference type="SMART" id="SM00307">
    <property type="entry name" value="ILWEQ"/>
    <property type="match status" value="1"/>
</dbReference>
<dbReference type="AlphaFoldDB" id="A0A6A6AMH7"/>
<protein>
    <submittedName>
        <fullName evidence="9">ANTH-domain-containing protein</fullName>
    </submittedName>
</protein>
<dbReference type="InterPro" id="IPR011417">
    <property type="entry name" value="ANTH_dom"/>
</dbReference>
<dbReference type="FunFam" id="1.20.1410.10:FF:000004">
    <property type="entry name" value="Cytoskeleton assembly control protein Sla2"/>
    <property type="match status" value="1"/>
</dbReference>
<keyword evidence="3" id="KW-0963">Cytoplasm</keyword>
<dbReference type="GO" id="GO:0080025">
    <property type="term" value="F:phosphatidylinositol-3,5-bisphosphate binding"/>
    <property type="evidence" value="ECO:0007669"/>
    <property type="project" value="TreeGrafter"/>
</dbReference>
<evidence type="ECO:0000259" key="7">
    <source>
        <dbReference type="PROSITE" id="PS50942"/>
    </source>
</evidence>
<feature type="coiled-coil region" evidence="5">
    <location>
        <begin position="1012"/>
        <end position="1048"/>
    </location>
</feature>
<dbReference type="Pfam" id="PF07651">
    <property type="entry name" value="ANTH"/>
    <property type="match status" value="1"/>
</dbReference>
<dbReference type="GO" id="GO:0006897">
    <property type="term" value="P:endocytosis"/>
    <property type="evidence" value="ECO:0007669"/>
    <property type="project" value="InterPro"/>
</dbReference>
<evidence type="ECO:0000313" key="10">
    <source>
        <dbReference type="Proteomes" id="UP000799771"/>
    </source>
</evidence>
<accession>A0A6A6AMH7</accession>
<dbReference type="SUPFAM" id="SSF109885">
    <property type="entry name" value="I/LWEQ domain"/>
    <property type="match status" value="1"/>
</dbReference>
<dbReference type="GO" id="GO:0035615">
    <property type="term" value="F:clathrin adaptor activity"/>
    <property type="evidence" value="ECO:0007669"/>
    <property type="project" value="TreeGrafter"/>
</dbReference>